<reference evidence="2" key="1">
    <citation type="submission" date="2021-06" db="EMBL/GenBank/DDBJ databases">
        <authorList>
            <person name="Gannon L."/>
            <person name="Redgwell R T."/>
            <person name="Michniewski S."/>
            <person name="Harrison D C."/>
            <person name="Millard A."/>
        </authorList>
    </citation>
    <scope>NUCLEOTIDE SEQUENCE</scope>
</reference>
<dbReference type="EMBL" id="OU342829">
    <property type="protein sequence ID" value="CAG7580356.1"/>
    <property type="molecule type" value="Genomic_DNA"/>
</dbReference>
<evidence type="ECO:0000313" key="2">
    <source>
        <dbReference type="EMBL" id="CAG7580356.1"/>
    </source>
</evidence>
<protein>
    <submittedName>
        <fullName evidence="2">Gp147</fullName>
    </submittedName>
</protein>
<feature type="compositionally biased region" description="Acidic residues" evidence="1">
    <location>
        <begin position="526"/>
        <end position="547"/>
    </location>
</feature>
<dbReference type="Pfam" id="PF07230">
    <property type="entry name" value="Portal_T4"/>
    <property type="match status" value="2"/>
</dbReference>
<sequence>MASYNPMNGGNLSGVQTGQNKGLFNRMLRDLSNWGMKYDDMMAKNRVAIGINEDPNLMKNSSMYDFFSQRAVASMLTRKSIPYLDRAYGDKRRILREYSIKDEIRDFITKVSDESIIYDDQDTFCTAKSLSDDYSQDIKDKYMEAFDNIYRSFGFNDGKLAWDHFRSYLIDGYLTFEIVYDDKQQNIIGFEKLDSATIVPGYEPSVGYIWIQYPEDPSLRRILLDSQIIHISYASGDDYTETSYVEGLIRPYNQLKIIEQTRIMFNMINATHYQQFTIPVSGLSRQRAEEQIGQLIADYSEEIEWDDMLGTVQINGAKHLPYNKQLWFPEGESGRPDMQIVSPEGHDLNESDMLTWFFNILKRASQIPFTRFDKDNGGGSIYSDASEMTRDEVQFANFIARLRTGFKEIMNKPLKLQMLIDYPELKDDDNFMNSVGIEFHSKELFEEWKRLNNLQKRSDIAAAMLSTLQDAEGNPYFHIEWVIQNIMKLSEEEKQENKAFFDKYPTGTGEEGAGGDEFGGGGDEFGGGDEDFGGGDEDFGGDEDLGGDEATGGEDAGGGDEDFDF</sequence>
<proteinExistence type="predicted"/>
<gene>
    <name evidence="2" type="primary">147</name>
    <name evidence="2" type="ORF">SLAVMIC_00374</name>
</gene>
<dbReference type="InterPro" id="IPR010823">
    <property type="entry name" value="Portal_Gp20"/>
</dbReference>
<feature type="compositionally biased region" description="Gly residues" evidence="1">
    <location>
        <begin position="509"/>
        <end position="525"/>
    </location>
</feature>
<organism evidence="2">
    <name type="scientific">uncultured marine phage</name>
    <dbReference type="NCBI Taxonomy" id="707152"/>
    <lineage>
        <taxon>Viruses</taxon>
        <taxon>environmental samples</taxon>
    </lineage>
</organism>
<evidence type="ECO:0000256" key="1">
    <source>
        <dbReference type="SAM" id="MobiDB-lite"/>
    </source>
</evidence>
<name>A0A8D9FRH5_9VIRU</name>
<accession>A0A8D9FRH5</accession>
<feature type="region of interest" description="Disordered" evidence="1">
    <location>
        <begin position="505"/>
        <end position="565"/>
    </location>
</feature>